<organism evidence="2 3">
    <name type="scientific">Microbacterium esteraromaticum</name>
    <dbReference type="NCBI Taxonomy" id="57043"/>
    <lineage>
        <taxon>Bacteria</taxon>
        <taxon>Bacillati</taxon>
        <taxon>Actinomycetota</taxon>
        <taxon>Actinomycetes</taxon>
        <taxon>Micrococcales</taxon>
        <taxon>Microbacteriaceae</taxon>
        <taxon>Microbacterium</taxon>
    </lineage>
</organism>
<feature type="compositionally biased region" description="Polar residues" evidence="1">
    <location>
        <begin position="1"/>
        <end position="15"/>
    </location>
</feature>
<gene>
    <name evidence="2" type="ORF">FM104_13695</name>
</gene>
<dbReference type="Proteomes" id="UP000196320">
    <property type="component" value="Unassembled WGS sequence"/>
</dbReference>
<feature type="region of interest" description="Disordered" evidence="1">
    <location>
        <begin position="1"/>
        <end position="31"/>
    </location>
</feature>
<protein>
    <submittedName>
        <fullName evidence="2">Uncharacterized protein</fullName>
    </submittedName>
</protein>
<reference evidence="2 3" key="1">
    <citation type="submission" date="2017-02" db="EMBL/GenBank/DDBJ databases">
        <authorList>
            <person name="Peterson S.W."/>
        </authorList>
    </citation>
    <scope>NUCLEOTIDE SEQUENCE [LARGE SCALE GENOMIC DNA]</scope>
    <source>
        <strain evidence="2 3">B Mb 05.01</strain>
    </source>
</reference>
<dbReference type="EMBL" id="FUKO01000034">
    <property type="protein sequence ID" value="SJN44924.1"/>
    <property type="molecule type" value="Genomic_DNA"/>
</dbReference>
<feature type="compositionally biased region" description="Basic and acidic residues" evidence="1">
    <location>
        <begin position="147"/>
        <end position="160"/>
    </location>
</feature>
<keyword evidence="3" id="KW-1185">Reference proteome</keyword>
<proteinExistence type="predicted"/>
<sequence>MPLTSQPQPELSSAEQPPLLAPRGQDDRLPPLVRHLPRRRLPAPGVVVARWGDLATVLGEHGTDRLDTPPEPTIGAILVLVDEGDYRRCGRSSSAAKKAEAAFNISFARRNSAFSRFSFLISACASLVTPGRCPPSTLDPANPGADRFGRSDPQHARDRGDRRVLARILGPHLGDHTDSALTKLARVFAGTCHETDPSKEFCLRTHRGDSHFELAWFLFRPVSLSAGR</sequence>
<evidence type="ECO:0000256" key="1">
    <source>
        <dbReference type="SAM" id="MobiDB-lite"/>
    </source>
</evidence>
<name>A0A1R4KLK5_9MICO</name>
<feature type="region of interest" description="Disordered" evidence="1">
    <location>
        <begin position="139"/>
        <end position="160"/>
    </location>
</feature>
<evidence type="ECO:0000313" key="2">
    <source>
        <dbReference type="EMBL" id="SJN44924.1"/>
    </source>
</evidence>
<accession>A0A1R4KLK5</accession>
<evidence type="ECO:0000313" key="3">
    <source>
        <dbReference type="Proteomes" id="UP000196320"/>
    </source>
</evidence>
<dbReference type="AlphaFoldDB" id="A0A1R4KLK5"/>